<organism evidence="9 10">
    <name type="scientific">Coccomyxa subellipsoidea</name>
    <dbReference type="NCBI Taxonomy" id="248742"/>
    <lineage>
        <taxon>Eukaryota</taxon>
        <taxon>Viridiplantae</taxon>
        <taxon>Chlorophyta</taxon>
        <taxon>core chlorophytes</taxon>
        <taxon>Trebouxiophyceae</taxon>
        <taxon>Trebouxiophyceae incertae sedis</taxon>
        <taxon>Coccomyxaceae</taxon>
        <taxon>Coccomyxa</taxon>
    </lineage>
</organism>
<evidence type="ECO:0000256" key="2">
    <source>
        <dbReference type="ARBA" id="ARBA00010644"/>
    </source>
</evidence>
<evidence type="ECO:0000256" key="7">
    <source>
        <dbReference type="ARBA" id="ARBA00049102"/>
    </source>
</evidence>
<evidence type="ECO:0000313" key="10">
    <source>
        <dbReference type="Proteomes" id="UP001491310"/>
    </source>
</evidence>
<keyword evidence="5" id="KW-0560">Oxidoreductase</keyword>
<dbReference type="Pfam" id="PF01218">
    <property type="entry name" value="Coprogen_oxidas"/>
    <property type="match status" value="1"/>
</dbReference>
<dbReference type="PIRSF" id="PIRSF000166">
    <property type="entry name" value="Coproporphyri_ox"/>
    <property type="match status" value="1"/>
</dbReference>
<reference evidence="9 10" key="1">
    <citation type="journal article" date="2024" name="Nat. Commun.">
        <title>Phylogenomics reveals the evolutionary origins of lichenization in chlorophyte algae.</title>
        <authorList>
            <person name="Puginier C."/>
            <person name="Libourel C."/>
            <person name="Otte J."/>
            <person name="Skaloud P."/>
            <person name="Haon M."/>
            <person name="Grisel S."/>
            <person name="Petersen M."/>
            <person name="Berrin J.G."/>
            <person name="Delaux P.M."/>
            <person name="Dal Grande F."/>
            <person name="Keller J."/>
        </authorList>
    </citation>
    <scope>NUCLEOTIDE SEQUENCE [LARGE SCALE GENOMIC DNA]</scope>
    <source>
        <strain evidence="9 10">SAG 216-7</strain>
    </source>
</reference>
<dbReference type="PRINTS" id="PR00073">
    <property type="entry name" value="COPRGNOXDASE"/>
</dbReference>
<dbReference type="Proteomes" id="UP001491310">
    <property type="component" value="Unassembled WGS sequence"/>
</dbReference>
<proteinExistence type="inferred from homology"/>
<dbReference type="InterPro" id="IPR001260">
    <property type="entry name" value="Coprogen_oxidase_aer"/>
</dbReference>
<evidence type="ECO:0000313" key="9">
    <source>
        <dbReference type="EMBL" id="KAK9918093.1"/>
    </source>
</evidence>
<gene>
    <name evidence="9" type="ORF">WJX75_001161</name>
</gene>
<dbReference type="NCBIfam" id="NF003727">
    <property type="entry name" value="PRK05330.1"/>
    <property type="match status" value="1"/>
</dbReference>
<evidence type="ECO:0000256" key="6">
    <source>
        <dbReference type="ARBA" id="ARBA00023244"/>
    </source>
</evidence>
<comment type="pathway">
    <text evidence="1">Porphyrin-containing compound metabolism; protoporphyrin-IX biosynthesis; protoporphyrinogen-IX from coproporphyrinogen-III (O2 route): step 1/1.</text>
</comment>
<evidence type="ECO:0000256" key="8">
    <source>
        <dbReference type="SAM" id="MobiDB-lite"/>
    </source>
</evidence>
<sequence length="357" mass="40236">MQRPSVRSKSEERSSHIMRAAAVGIEKEEMLASTPDSLLREQSSESEGIRGRFERIIRDAQNRIVAAVEEEDGEGKFREDAWARPGGGGGVSRVMQGGKVWEKAGVGVSVVYGTMPPEAYRAAKGNNSVNGASNGASGGVPFFAAGISSVMHPRNPFAPTMHFNYRYFETEEWNGIPGQWWFGGGTDITPSYVDEEDMRHFHGIYKRVCDNHDPAYYPKFKQWADDYFLCKHRNQRRGLGGIFFDDLNDRPQDEILAFSTEALGAVTESYLPLVQKHKNDPFTEQQKEWQQMRRGLYVEYNLVYDRGTTFGLKTAGRIESILMSLPLTARWEYCPPVDPTSPEAELVDACTNPRTWV</sequence>
<dbReference type="Gene3D" id="3.40.1500.10">
    <property type="entry name" value="Coproporphyrinogen III oxidase, aerobic"/>
    <property type="match status" value="1"/>
</dbReference>
<name>A0ABR2Z1X8_9CHLO</name>
<feature type="region of interest" description="Disordered" evidence="8">
    <location>
        <begin position="1"/>
        <end position="21"/>
    </location>
</feature>
<comment type="similarity">
    <text evidence="2">Belongs to the aerobic coproporphyrinogen-III oxidase family.</text>
</comment>
<evidence type="ECO:0000256" key="5">
    <source>
        <dbReference type="ARBA" id="ARBA00023002"/>
    </source>
</evidence>
<comment type="subunit">
    <text evidence="3">Homodimer.</text>
</comment>
<accession>A0ABR2Z1X8</accession>
<evidence type="ECO:0000256" key="1">
    <source>
        <dbReference type="ARBA" id="ARBA00005168"/>
    </source>
</evidence>
<dbReference type="SUPFAM" id="SSF102886">
    <property type="entry name" value="Coproporphyrinogen III oxidase"/>
    <property type="match status" value="1"/>
</dbReference>
<dbReference type="EMBL" id="JALJOT010000001">
    <property type="protein sequence ID" value="KAK9918093.1"/>
    <property type="molecule type" value="Genomic_DNA"/>
</dbReference>
<keyword evidence="6" id="KW-0627">Porphyrin biosynthesis</keyword>
<comment type="caution">
    <text evidence="9">The sequence shown here is derived from an EMBL/GenBank/DDBJ whole genome shotgun (WGS) entry which is preliminary data.</text>
</comment>
<dbReference type="PANTHER" id="PTHR10755:SF0">
    <property type="entry name" value="OXYGEN-DEPENDENT COPROPORPHYRINOGEN-III OXIDASE, MITOCHONDRIAL"/>
    <property type="match status" value="1"/>
</dbReference>
<comment type="catalytic activity">
    <reaction evidence="7">
        <text>coproporphyrinogen III + O2 + 2 H(+) = protoporphyrinogen IX + 2 CO2 + 2 H2O</text>
        <dbReference type="Rhea" id="RHEA:18257"/>
        <dbReference type="ChEBI" id="CHEBI:15377"/>
        <dbReference type="ChEBI" id="CHEBI:15378"/>
        <dbReference type="ChEBI" id="CHEBI:15379"/>
        <dbReference type="ChEBI" id="CHEBI:16526"/>
        <dbReference type="ChEBI" id="CHEBI:57307"/>
        <dbReference type="ChEBI" id="CHEBI:57309"/>
        <dbReference type="EC" id="1.3.3.3"/>
    </reaction>
</comment>
<dbReference type="InterPro" id="IPR036406">
    <property type="entry name" value="Coprogen_oxidase_aer_sf"/>
</dbReference>
<evidence type="ECO:0000256" key="4">
    <source>
        <dbReference type="ARBA" id="ARBA00012869"/>
    </source>
</evidence>
<dbReference type="EC" id="1.3.3.3" evidence="4"/>
<keyword evidence="10" id="KW-1185">Reference proteome</keyword>
<dbReference type="PANTHER" id="PTHR10755">
    <property type="entry name" value="COPROPORPHYRINOGEN III OXIDASE, MITOCHONDRIAL"/>
    <property type="match status" value="1"/>
</dbReference>
<evidence type="ECO:0000256" key="3">
    <source>
        <dbReference type="ARBA" id="ARBA00011738"/>
    </source>
</evidence>
<protein>
    <recommendedName>
        <fullName evidence="4">coproporphyrinogen oxidase</fullName>
        <ecNumber evidence="4">1.3.3.3</ecNumber>
    </recommendedName>
</protein>